<dbReference type="AlphaFoldDB" id="A0A9P4U3T1"/>
<evidence type="ECO:0000256" key="1">
    <source>
        <dbReference type="SAM" id="SignalP"/>
    </source>
</evidence>
<sequence>MQFKLATILAVLTAFTYANPVPEAEAEPVAAAGTLQKRDNWCKVLQNVRCREGPSTSYRQKPGREWVYPGDRFGVSCTREGENISGDATWDYIPGWDCYISAYYSRSAGSQRTCETGLNTCRGPI</sequence>
<evidence type="ECO:0000313" key="3">
    <source>
        <dbReference type="Proteomes" id="UP000800235"/>
    </source>
</evidence>
<feature type="chain" id="PRO_5040199398" evidence="1">
    <location>
        <begin position="19"/>
        <end position="125"/>
    </location>
</feature>
<name>A0A9P4U3T1_9PEZI</name>
<organism evidence="2 3">
    <name type="scientific">Tothia fuscella</name>
    <dbReference type="NCBI Taxonomy" id="1048955"/>
    <lineage>
        <taxon>Eukaryota</taxon>
        <taxon>Fungi</taxon>
        <taxon>Dikarya</taxon>
        <taxon>Ascomycota</taxon>
        <taxon>Pezizomycotina</taxon>
        <taxon>Dothideomycetes</taxon>
        <taxon>Pleosporomycetidae</taxon>
        <taxon>Venturiales</taxon>
        <taxon>Cylindrosympodiaceae</taxon>
        <taxon>Tothia</taxon>
    </lineage>
</organism>
<dbReference type="OrthoDB" id="3477104at2759"/>
<comment type="caution">
    <text evidence="2">The sequence shown here is derived from an EMBL/GenBank/DDBJ whole genome shotgun (WGS) entry which is preliminary data.</text>
</comment>
<accession>A0A9P4U3T1</accession>
<dbReference type="EMBL" id="MU007014">
    <property type="protein sequence ID" value="KAF2435262.1"/>
    <property type="molecule type" value="Genomic_DNA"/>
</dbReference>
<dbReference type="Proteomes" id="UP000800235">
    <property type="component" value="Unassembled WGS sequence"/>
</dbReference>
<protein>
    <submittedName>
        <fullName evidence="2">Uncharacterized protein</fullName>
    </submittedName>
</protein>
<keyword evidence="1" id="KW-0732">Signal</keyword>
<evidence type="ECO:0000313" key="2">
    <source>
        <dbReference type="EMBL" id="KAF2435262.1"/>
    </source>
</evidence>
<proteinExistence type="predicted"/>
<gene>
    <name evidence="2" type="ORF">EJ08DRAFT_395057</name>
</gene>
<keyword evidence="3" id="KW-1185">Reference proteome</keyword>
<feature type="signal peptide" evidence="1">
    <location>
        <begin position="1"/>
        <end position="18"/>
    </location>
</feature>
<reference evidence="2" key="1">
    <citation type="journal article" date="2020" name="Stud. Mycol.">
        <title>101 Dothideomycetes genomes: a test case for predicting lifestyles and emergence of pathogens.</title>
        <authorList>
            <person name="Haridas S."/>
            <person name="Albert R."/>
            <person name="Binder M."/>
            <person name="Bloem J."/>
            <person name="Labutti K."/>
            <person name="Salamov A."/>
            <person name="Andreopoulos B."/>
            <person name="Baker S."/>
            <person name="Barry K."/>
            <person name="Bills G."/>
            <person name="Bluhm B."/>
            <person name="Cannon C."/>
            <person name="Castanera R."/>
            <person name="Culley D."/>
            <person name="Daum C."/>
            <person name="Ezra D."/>
            <person name="Gonzalez J."/>
            <person name="Henrissat B."/>
            <person name="Kuo A."/>
            <person name="Liang C."/>
            <person name="Lipzen A."/>
            <person name="Lutzoni F."/>
            <person name="Magnuson J."/>
            <person name="Mondo S."/>
            <person name="Nolan M."/>
            <person name="Ohm R."/>
            <person name="Pangilinan J."/>
            <person name="Park H.-J."/>
            <person name="Ramirez L."/>
            <person name="Alfaro M."/>
            <person name="Sun H."/>
            <person name="Tritt A."/>
            <person name="Yoshinaga Y."/>
            <person name="Zwiers L.-H."/>
            <person name="Turgeon B."/>
            <person name="Goodwin S."/>
            <person name="Spatafora J."/>
            <person name="Crous P."/>
            <person name="Grigoriev I."/>
        </authorList>
    </citation>
    <scope>NUCLEOTIDE SEQUENCE</scope>
    <source>
        <strain evidence="2">CBS 130266</strain>
    </source>
</reference>